<evidence type="ECO:0000256" key="1">
    <source>
        <dbReference type="SAM" id="SignalP"/>
    </source>
</evidence>
<protein>
    <submittedName>
        <fullName evidence="2">DUF3108 domain-containing protein</fullName>
    </submittedName>
</protein>
<dbReference type="EMBL" id="CP071091">
    <property type="protein sequence ID" value="QSQ16577.1"/>
    <property type="molecule type" value="Genomic_DNA"/>
</dbReference>
<sequence>MPTQSNWGFAAVVAGLVWSASALAQQAPTTSAFSPGEQAQYRVKYFGVTAGTAQVTVGAPMKQWGVDVWPIVAVARSDALIGVWPIKDKFVSYWQADTQRVVGSELHADENGKRRRQRIQMMPDGKSAHVVKQREGEAARESTAELVEGTLDVTGATFALRNQTLVVGGEYAYPVFTGSKSFTMRAKVESRETLETELGEQEVFKTRVQAEFGGNLNTKRDMVVYFTADSRHVLVRVEADLVLGTVVAEITDYQPGRAVTVARAEGGGG</sequence>
<name>A0ABX7NCQ3_9BACT</name>
<keyword evidence="3" id="KW-1185">Reference proteome</keyword>
<evidence type="ECO:0000313" key="3">
    <source>
        <dbReference type="Proteomes" id="UP000663090"/>
    </source>
</evidence>
<gene>
    <name evidence="2" type="ORF">JY572_11255</name>
</gene>
<keyword evidence="1" id="KW-0732">Signal</keyword>
<dbReference type="Proteomes" id="UP000663090">
    <property type="component" value="Chromosome"/>
</dbReference>
<reference evidence="2 3" key="1">
    <citation type="submission" date="2021-02" db="EMBL/GenBank/DDBJ databases">
        <title>De Novo genome assembly of isolated myxobacteria.</title>
        <authorList>
            <person name="Stevens D.C."/>
        </authorList>
    </citation>
    <scope>NUCLEOTIDE SEQUENCE [LARGE SCALE GENOMIC DNA]</scope>
    <source>
        <strain evidence="2 3">SCHIC003</strain>
    </source>
</reference>
<organism evidence="2 3">
    <name type="scientific">Myxococcus landrumensis</name>
    <dbReference type="NCBI Taxonomy" id="2813577"/>
    <lineage>
        <taxon>Bacteria</taxon>
        <taxon>Pseudomonadati</taxon>
        <taxon>Myxococcota</taxon>
        <taxon>Myxococcia</taxon>
        <taxon>Myxococcales</taxon>
        <taxon>Cystobacterineae</taxon>
        <taxon>Myxococcaceae</taxon>
        <taxon>Myxococcus</taxon>
    </lineage>
</organism>
<dbReference type="InterPro" id="IPR021457">
    <property type="entry name" value="DUF3108"/>
</dbReference>
<evidence type="ECO:0000313" key="2">
    <source>
        <dbReference type="EMBL" id="QSQ16577.1"/>
    </source>
</evidence>
<feature type="signal peptide" evidence="1">
    <location>
        <begin position="1"/>
        <end position="24"/>
    </location>
</feature>
<dbReference type="Pfam" id="PF11306">
    <property type="entry name" value="DUF3108"/>
    <property type="match status" value="1"/>
</dbReference>
<dbReference type="RefSeq" id="WP_206718227.1">
    <property type="nucleotide sequence ID" value="NZ_CP071091.1"/>
</dbReference>
<proteinExistence type="predicted"/>
<feature type="chain" id="PRO_5045108490" evidence="1">
    <location>
        <begin position="25"/>
        <end position="269"/>
    </location>
</feature>
<accession>A0ABX7NCQ3</accession>